<dbReference type="Proteomes" id="UP001530377">
    <property type="component" value="Unassembled WGS sequence"/>
</dbReference>
<comment type="caution">
    <text evidence="3">The sequence shown here is derived from an EMBL/GenBank/DDBJ whole genome shotgun (WGS) entry which is preliminary data.</text>
</comment>
<feature type="compositionally biased region" description="Pro residues" evidence="1">
    <location>
        <begin position="95"/>
        <end position="109"/>
    </location>
</feature>
<feature type="chain" id="PRO_5044799408" evidence="2">
    <location>
        <begin position="21"/>
        <end position="297"/>
    </location>
</feature>
<name>A0ABD3R5K2_9STRA</name>
<evidence type="ECO:0000256" key="1">
    <source>
        <dbReference type="SAM" id="MobiDB-lite"/>
    </source>
</evidence>
<dbReference type="Pfam" id="PF17963">
    <property type="entry name" value="Big_9"/>
    <property type="match status" value="1"/>
</dbReference>
<feature type="compositionally biased region" description="Pro residues" evidence="1">
    <location>
        <begin position="156"/>
        <end position="170"/>
    </location>
</feature>
<organism evidence="3 4">
    <name type="scientific">Cyclostephanos tholiformis</name>
    <dbReference type="NCBI Taxonomy" id="382380"/>
    <lineage>
        <taxon>Eukaryota</taxon>
        <taxon>Sar</taxon>
        <taxon>Stramenopiles</taxon>
        <taxon>Ochrophyta</taxon>
        <taxon>Bacillariophyta</taxon>
        <taxon>Coscinodiscophyceae</taxon>
        <taxon>Thalassiosirophycidae</taxon>
        <taxon>Stephanodiscales</taxon>
        <taxon>Stephanodiscaceae</taxon>
        <taxon>Cyclostephanos</taxon>
    </lineage>
</organism>
<protein>
    <submittedName>
        <fullName evidence="3">Uncharacterized protein</fullName>
    </submittedName>
</protein>
<feature type="compositionally biased region" description="Low complexity" evidence="1">
    <location>
        <begin position="190"/>
        <end position="203"/>
    </location>
</feature>
<gene>
    <name evidence="3" type="ORF">ACHAXA_006846</name>
</gene>
<feature type="compositionally biased region" description="Low complexity" evidence="1">
    <location>
        <begin position="110"/>
        <end position="121"/>
    </location>
</feature>
<feature type="signal peptide" evidence="2">
    <location>
        <begin position="1"/>
        <end position="20"/>
    </location>
</feature>
<reference evidence="3 4" key="1">
    <citation type="submission" date="2024-10" db="EMBL/GenBank/DDBJ databases">
        <title>Updated reference genomes for cyclostephanoid diatoms.</title>
        <authorList>
            <person name="Roberts W.R."/>
            <person name="Alverson A.J."/>
        </authorList>
    </citation>
    <scope>NUCLEOTIDE SEQUENCE [LARGE SCALE GENOMIC DNA]</scope>
    <source>
        <strain evidence="3 4">AJA228-03</strain>
    </source>
</reference>
<evidence type="ECO:0000313" key="4">
    <source>
        <dbReference type="Proteomes" id="UP001530377"/>
    </source>
</evidence>
<dbReference type="PROSITE" id="PS51257">
    <property type="entry name" value="PROKAR_LIPOPROTEIN"/>
    <property type="match status" value="1"/>
</dbReference>
<dbReference type="EMBL" id="JALLPB020000548">
    <property type="protein sequence ID" value="KAL3808084.1"/>
    <property type="molecule type" value="Genomic_DNA"/>
</dbReference>
<evidence type="ECO:0000313" key="3">
    <source>
        <dbReference type="EMBL" id="KAL3808084.1"/>
    </source>
</evidence>
<evidence type="ECO:0000256" key="2">
    <source>
        <dbReference type="SAM" id="SignalP"/>
    </source>
</evidence>
<keyword evidence="4" id="KW-1185">Reference proteome</keyword>
<dbReference type="AlphaFoldDB" id="A0ABD3R5K2"/>
<keyword evidence="2" id="KW-0732">Signal</keyword>
<accession>A0ABD3R5K2</accession>
<sequence length="297" mass="30621">MLKAKIGFALLAFSACKCRAANNGDNERYKRHPRRHLRRGMIMGKKYQPDLTEDVAFWARKLQFSLPPVPTPDKQSQIPTNVDVETASPVAMDPTDPPIAGPAGIPPNTPTAATTSSTDPPVEGPVNMLTNPPTPSTTSATDPPVGSAPPVAIDPTDPPLAGPPDMPSYPPTQSTISATDPPATEQPVGTTTATDPPASAPSDGGAVAVADATTISSSDGIAFIAVLENDTPAAGQSLSVKKADGASNGICSIGLDLLEVVYQPNVGFVGVDVCEYEACDDREPPLCVSATVTITVT</sequence>
<feature type="region of interest" description="Disordered" evidence="1">
    <location>
        <begin position="88"/>
        <end position="206"/>
    </location>
</feature>
<proteinExistence type="predicted"/>